<feature type="transmembrane region" description="Helical" evidence="1">
    <location>
        <begin position="6"/>
        <end position="28"/>
    </location>
</feature>
<dbReference type="AlphaFoldDB" id="A0A383AYD6"/>
<keyword evidence="1" id="KW-0472">Membrane</keyword>
<name>A0A383AYD6_9ZZZZ</name>
<accession>A0A383AYD6</accession>
<keyword evidence="1" id="KW-1133">Transmembrane helix</keyword>
<feature type="transmembrane region" description="Helical" evidence="1">
    <location>
        <begin position="94"/>
        <end position="114"/>
    </location>
</feature>
<dbReference type="EMBL" id="UINC01195840">
    <property type="protein sequence ID" value="SVE12593.1"/>
    <property type="molecule type" value="Genomic_DNA"/>
</dbReference>
<gene>
    <name evidence="2" type="ORF">METZ01_LOCUS465447</name>
</gene>
<keyword evidence="1" id="KW-0812">Transmembrane</keyword>
<organism evidence="2">
    <name type="scientific">marine metagenome</name>
    <dbReference type="NCBI Taxonomy" id="408172"/>
    <lineage>
        <taxon>unclassified sequences</taxon>
        <taxon>metagenomes</taxon>
        <taxon>ecological metagenomes</taxon>
    </lineage>
</organism>
<evidence type="ECO:0000256" key="1">
    <source>
        <dbReference type="SAM" id="Phobius"/>
    </source>
</evidence>
<proteinExistence type="predicted"/>
<sequence length="122" mass="14152">MYELAANLTLIVHFAFILFVVFGALLFFVATKIIFIHFPALIWGSYIELTNSICPLTYLENWFLHKANLTTYSEGFIQNYLVPIVYPVSLTKDLQIYLGIALIVINIVFYAFIFNKLKKNFK</sequence>
<dbReference type="Pfam" id="PF10861">
    <property type="entry name" value="DUF2784"/>
    <property type="match status" value="1"/>
</dbReference>
<evidence type="ECO:0008006" key="3">
    <source>
        <dbReference type="Google" id="ProtNLM"/>
    </source>
</evidence>
<evidence type="ECO:0000313" key="2">
    <source>
        <dbReference type="EMBL" id="SVE12593.1"/>
    </source>
</evidence>
<reference evidence="2" key="1">
    <citation type="submission" date="2018-05" db="EMBL/GenBank/DDBJ databases">
        <authorList>
            <person name="Lanie J.A."/>
            <person name="Ng W.-L."/>
            <person name="Kazmierczak K.M."/>
            <person name="Andrzejewski T.M."/>
            <person name="Davidsen T.M."/>
            <person name="Wayne K.J."/>
            <person name="Tettelin H."/>
            <person name="Glass J.I."/>
            <person name="Rusch D."/>
            <person name="Podicherti R."/>
            <person name="Tsui H.-C.T."/>
            <person name="Winkler M.E."/>
        </authorList>
    </citation>
    <scope>NUCLEOTIDE SEQUENCE</scope>
</reference>
<dbReference type="InterPro" id="IPR021218">
    <property type="entry name" value="DUF2784"/>
</dbReference>
<protein>
    <recommendedName>
        <fullName evidence="3">DUF2784 domain-containing protein</fullName>
    </recommendedName>
</protein>